<feature type="domain" description="Ketoreductase" evidence="6">
    <location>
        <begin position="6"/>
        <end position="190"/>
    </location>
</feature>
<dbReference type="InterPro" id="IPR002347">
    <property type="entry name" value="SDR_fam"/>
</dbReference>
<evidence type="ECO:0000259" key="6">
    <source>
        <dbReference type="SMART" id="SM00822"/>
    </source>
</evidence>
<keyword evidence="8" id="KW-1185">Reference proteome</keyword>
<evidence type="ECO:0000256" key="3">
    <source>
        <dbReference type="ARBA" id="ARBA00023002"/>
    </source>
</evidence>
<evidence type="ECO:0000256" key="5">
    <source>
        <dbReference type="RuleBase" id="RU000363"/>
    </source>
</evidence>
<evidence type="ECO:0000256" key="2">
    <source>
        <dbReference type="ARBA" id="ARBA00022797"/>
    </source>
</evidence>
<evidence type="ECO:0000313" key="8">
    <source>
        <dbReference type="Proteomes" id="UP001254488"/>
    </source>
</evidence>
<reference evidence="7 8" key="1">
    <citation type="submission" date="2023-09" db="EMBL/GenBank/DDBJ databases">
        <authorList>
            <person name="Rey-Velasco X."/>
        </authorList>
    </citation>
    <scope>NUCLEOTIDE SEQUENCE [LARGE SCALE GENOMIC DNA]</scope>
    <source>
        <strain evidence="7 8">W242</strain>
    </source>
</reference>
<comment type="caution">
    <text evidence="7">The sequence shown here is derived from an EMBL/GenBank/DDBJ whole genome shotgun (WGS) entry which is preliminary data.</text>
</comment>
<protein>
    <submittedName>
        <fullName evidence="7">SDR family oxidoreductase</fullName>
    </submittedName>
</protein>
<dbReference type="SMART" id="SM00822">
    <property type="entry name" value="PKS_KR"/>
    <property type="match status" value="1"/>
</dbReference>
<dbReference type="Proteomes" id="UP001254488">
    <property type="component" value="Unassembled WGS sequence"/>
</dbReference>
<proteinExistence type="inferred from homology"/>
<dbReference type="InterPro" id="IPR020904">
    <property type="entry name" value="Sc_DH/Rdtase_CS"/>
</dbReference>
<organism evidence="7 8">
    <name type="scientific">Patiriisocius hiemis</name>
    <dbReference type="NCBI Taxonomy" id="3075604"/>
    <lineage>
        <taxon>Bacteria</taxon>
        <taxon>Pseudomonadati</taxon>
        <taxon>Bacteroidota</taxon>
        <taxon>Flavobacteriia</taxon>
        <taxon>Flavobacteriales</taxon>
        <taxon>Flavobacteriaceae</taxon>
        <taxon>Patiriisocius</taxon>
    </lineage>
</organism>
<dbReference type="SUPFAM" id="SSF51735">
    <property type="entry name" value="NAD(P)-binding Rossmann-fold domains"/>
    <property type="match status" value="1"/>
</dbReference>
<keyword evidence="3" id="KW-0560">Oxidoreductase</keyword>
<name>A0ABU2YA09_9FLAO</name>
<keyword evidence="2" id="KW-0058">Aromatic hydrocarbons catabolism</keyword>
<sequence>MNLKGKVALITGGSKGIGFGIAQKLLIHGINVAITSRSEANVKEAASLLNSQGNDSVHAIGIVADVRDYKDQEDAIATTVKEFGKIDIVIANAGLGHFGSIQDLSIKQWKETIDTNLTGAFYTFKAGLEQLIKNKGYYISISSLAGTNFFAGGSAYNASKFGLTGFTQAAMLDVRKHDVKVSTIMPGSVATYFNNNEPNEKDAWKIQSEDIGKLVVDLLKMHPRTLPSKIEVRPTVPPSAK</sequence>
<dbReference type="EMBL" id="JAVRHZ010000001">
    <property type="protein sequence ID" value="MDT0554862.1"/>
    <property type="molecule type" value="Genomic_DNA"/>
</dbReference>
<dbReference type="InterPro" id="IPR057326">
    <property type="entry name" value="KR_dom"/>
</dbReference>
<dbReference type="PANTHER" id="PTHR43943:SF17">
    <property type="entry name" value="3-PHENYLPROPIONATE-DIHYDRODIOL_CINNAMIC ACID-DIHYDRODIOL DEHYDROGENASE"/>
    <property type="match status" value="1"/>
</dbReference>
<dbReference type="Gene3D" id="3.40.50.720">
    <property type="entry name" value="NAD(P)-binding Rossmann-like Domain"/>
    <property type="match status" value="1"/>
</dbReference>
<gene>
    <name evidence="7" type="ORF">RM538_02535</name>
</gene>
<evidence type="ECO:0000256" key="4">
    <source>
        <dbReference type="ARBA" id="ARBA00023027"/>
    </source>
</evidence>
<dbReference type="NCBIfam" id="NF005594">
    <property type="entry name" value="PRK07326.1"/>
    <property type="match status" value="1"/>
</dbReference>
<dbReference type="InterPro" id="IPR036291">
    <property type="entry name" value="NAD(P)-bd_dom_sf"/>
</dbReference>
<keyword evidence="4" id="KW-0520">NAD</keyword>
<evidence type="ECO:0000313" key="7">
    <source>
        <dbReference type="EMBL" id="MDT0554862.1"/>
    </source>
</evidence>
<dbReference type="RefSeq" id="WP_311331819.1">
    <property type="nucleotide sequence ID" value="NZ_JAVRHZ010000001.1"/>
</dbReference>
<accession>A0ABU2YA09</accession>
<dbReference type="PRINTS" id="PR00081">
    <property type="entry name" value="GDHRDH"/>
</dbReference>
<dbReference type="PANTHER" id="PTHR43943">
    <property type="entry name" value="DEHYDROGENASE/REDUCTASE (SDR FAMILY) MEMBER 4"/>
    <property type="match status" value="1"/>
</dbReference>
<dbReference type="PROSITE" id="PS00061">
    <property type="entry name" value="ADH_SHORT"/>
    <property type="match status" value="1"/>
</dbReference>
<dbReference type="Pfam" id="PF00106">
    <property type="entry name" value="adh_short"/>
    <property type="match status" value="1"/>
</dbReference>
<dbReference type="PRINTS" id="PR00080">
    <property type="entry name" value="SDRFAMILY"/>
</dbReference>
<comment type="similarity">
    <text evidence="1 5">Belongs to the short-chain dehydrogenases/reductases (SDR) family.</text>
</comment>
<evidence type="ECO:0000256" key="1">
    <source>
        <dbReference type="ARBA" id="ARBA00006484"/>
    </source>
</evidence>